<dbReference type="CDD" id="cd00190">
    <property type="entry name" value="Tryp_SPc"/>
    <property type="match status" value="1"/>
</dbReference>
<dbReference type="EnsemblMetazoa" id="SCAU003530-RA">
    <property type="protein sequence ID" value="SCAU003530-PA"/>
    <property type="gene ID" value="SCAU003530"/>
</dbReference>
<dbReference type="KEGG" id="scac:106080577"/>
<dbReference type="Proteomes" id="UP000095300">
    <property type="component" value="Unassembled WGS sequence"/>
</dbReference>
<name>A0A1I8NZN4_STOCA</name>
<dbReference type="Pfam" id="PF00089">
    <property type="entry name" value="Trypsin"/>
    <property type="match status" value="1"/>
</dbReference>
<dbReference type="STRING" id="35570.A0A1I8NZN4"/>
<evidence type="ECO:0000256" key="5">
    <source>
        <dbReference type="ARBA" id="ARBA00023157"/>
    </source>
</evidence>
<dbReference type="AlphaFoldDB" id="A0A1I8NZN4"/>
<dbReference type="InterPro" id="IPR001314">
    <property type="entry name" value="Peptidase_S1A"/>
</dbReference>
<dbReference type="PROSITE" id="PS50240">
    <property type="entry name" value="TRYPSIN_DOM"/>
    <property type="match status" value="1"/>
</dbReference>
<dbReference type="Gene3D" id="2.40.10.10">
    <property type="entry name" value="Trypsin-like serine proteases"/>
    <property type="match status" value="1"/>
</dbReference>
<evidence type="ECO:0000256" key="3">
    <source>
        <dbReference type="ARBA" id="ARBA00022801"/>
    </source>
</evidence>
<keyword evidence="8" id="KW-1185">Reference proteome</keyword>
<protein>
    <recommendedName>
        <fullName evidence="6">Peptidase S1 domain-containing protein</fullName>
    </recommendedName>
</protein>
<dbReference type="SUPFAM" id="SSF50494">
    <property type="entry name" value="Trypsin-like serine proteases"/>
    <property type="match status" value="1"/>
</dbReference>
<dbReference type="GO" id="GO:0004252">
    <property type="term" value="F:serine-type endopeptidase activity"/>
    <property type="evidence" value="ECO:0007669"/>
    <property type="project" value="InterPro"/>
</dbReference>
<dbReference type="FunFam" id="2.40.10.10:FF:000034">
    <property type="entry name" value="Eupolytin"/>
    <property type="match status" value="1"/>
</dbReference>
<dbReference type="InterPro" id="IPR009003">
    <property type="entry name" value="Peptidase_S1_PA"/>
</dbReference>
<dbReference type="PRINTS" id="PR00722">
    <property type="entry name" value="CHYMOTRYPSIN"/>
</dbReference>
<keyword evidence="4" id="KW-0720">Serine protease</keyword>
<keyword evidence="5" id="KW-1015">Disulfide bond</keyword>
<dbReference type="PROSITE" id="PS00134">
    <property type="entry name" value="TRYPSIN_HIS"/>
    <property type="match status" value="1"/>
</dbReference>
<dbReference type="PANTHER" id="PTHR24276:SF91">
    <property type="entry name" value="AT26814P-RELATED"/>
    <property type="match status" value="1"/>
</dbReference>
<sequence length="280" mass="29614">MANVQFKRKDATLNTMLTINKLKLLLAIILVLQLSPVGFCRTRAKARKTGARKVSPRIVGGTTTSIANVPYVVQLRENGRYICAGALVGRRFVVTAAHCIVGVTPAQLTVVGGASSLTQTGVRRAVNKIIRPRGYTETTLNKDVAVIKLASDMTGSNIATIPLNTQRLTTRLNVRVSGWGQTSENATGVARNLRTVVVPIVGKQGCARQYSGTIALTGSMFCAGQAGRDSCIGDSGGPAVANGRLVGVVSFGNGCGRARFPGIYTSTRSTRSIILRGLRQ</sequence>
<dbReference type="OrthoDB" id="10051896at2759"/>
<reference evidence="7" key="1">
    <citation type="submission" date="2020-05" db="UniProtKB">
        <authorList>
            <consortium name="EnsemblMetazoa"/>
        </authorList>
    </citation>
    <scope>IDENTIFICATION</scope>
    <source>
        <strain evidence="7">USDA</strain>
    </source>
</reference>
<keyword evidence="2" id="KW-0645">Protease</keyword>
<dbReference type="InterPro" id="IPR018114">
    <property type="entry name" value="TRYPSIN_HIS"/>
</dbReference>
<organism evidence="7 8">
    <name type="scientific">Stomoxys calcitrans</name>
    <name type="common">Stable fly</name>
    <name type="synonym">Conops calcitrans</name>
    <dbReference type="NCBI Taxonomy" id="35570"/>
    <lineage>
        <taxon>Eukaryota</taxon>
        <taxon>Metazoa</taxon>
        <taxon>Ecdysozoa</taxon>
        <taxon>Arthropoda</taxon>
        <taxon>Hexapoda</taxon>
        <taxon>Insecta</taxon>
        <taxon>Pterygota</taxon>
        <taxon>Neoptera</taxon>
        <taxon>Endopterygota</taxon>
        <taxon>Diptera</taxon>
        <taxon>Brachycera</taxon>
        <taxon>Muscomorpha</taxon>
        <taxon>Muscoidea</taxon>
        <taxon>Muscidae</taxon>
        <taxon>Stomoxys</taxon>
    </lineage>
</organism>
<gene>
    <name evidence="7" type="primary">106080577</name>
</gene>
<dbReference type="InterPro" id="IPR050430">
    <property type="entry name" value="Peptidase_S1"/>
</dbReference>
<proteinExistence type="inferred from homology"/>
<accession>A0A1I8NZN4</accession>
<dbReference type="VEuPathDB" id="VectorBase:SCAU003530"/>
<evidence type="ECO:0000256" key="1">
    <source>
        <dbReference type="ARBA" id="ARBA00007664"/>
    </source>
</evidence>
<evidence type="ECO:0000256" key="2">
    <source>
        <dbReference type="ARBA" id="ARBA00022670"/>
    </source>
</evidence>
<dbReference type="InterPro" id="IPR043504">
    <property type="entry name" value="Peptidase_S1_PA_chymotrypsin"/>
</dbReference>
<evidence type="ECO:0000313" key="7">
    <source>
        <dbReference type="EnsemblMetazoa" id="SCAU003530-PA"/>
    </source>
</evidence>
<evidence type="ECO:0000259" key="6">
    <source>
        <dbReference type="PROSITE" id="PS50240"/>
    </source>
</evidence>
<evidence type="ECO:0000256" key="4">
    <source>
        <dbReference type="ARBA" id="ARBA00022825"/>
    </source>
</evidence>
<dbReference type="SMART" id="SM00020">
    <property type="entry name" value="Tryp_SPc"/>
    <property type="match status" value="1"/>
</dbReference>
<feature type="domain" description="Peptidase S1" evidence="6">
    <location>
        <begin position="58"/>
        <end position="280"/>
    </location>
</feature>
<comment type="similarity">
    <text evidence="1">Belongs to the peptidase S1 family.</text>
</comment>
<dbReference type="PANTHER" id="PTHR24276">
    <property type="entry name" value="POLYSERASE-RELATED"/>
    <property type="match status" value="1"/>
</dbReference>
<keyword evidence="3" id="KW-0378">Hydrolase</keyword>
<dbReference type="GO" id="GO:0006508">
    <property type="term" value="P:proteolysis"/>
    <property type="evidence" value="ECO:0007669"/>
    <property type="project" value="UniProtKB-KW"/>
</dbReference>
<dbReference type="InterPro" id="IPR001254">
    <property type="entry name" value="Trypsin_dom"/>
</dbReference>
<evidence type="ECO:0000313" key="8">
    <source>
        <dbReference type="Proteomes" id="UP000095300"/>
    </source>
</evidence>